<evidence type="ECO:0000313" key="2">
    <source>
        <dbReference type="Proteomes" id="UP000182126"/>
    </source>
</evidence>
<dbReference type="RefSeq" id="WP_060921370.1">
    <property type="nucleotide sequence ID" value="NZ_LT629770.1"/>
</dbReference>
<gene>
    <name evidence="1" type="ORF">SAMN04489809_2633</name>
</gene>
<dbReference type="EMBL" id="LT629770">
    <property type="protein sequence ID" value="SDS76904.1"/>
    <property type="molecule type" value="Genomic_DNA"/>
</dbReference>
<proteinExistence type="predicted"/>
<dbReference type="Proteomes" id="UP000182126">
    <property type="component" value="Chromosome I"/>
</dbReference>
<dbReference type="GeneID" id="36298167"/>
<evidence type="ECO:0008006" key="3">
    <source>
        <dbReference type="Google" id="ProtNLM"/>
    </source>
</evidence>
<protein>
    <recommendedName>
        <fullName evidence="3">DUF2971 domain-containing protein</fullName>
    </recommendedName>
</protein>
<sequence>MNRDEAQARVVTEGALVWHYTSLDTVNRILENNYLLATEVSFQNDIRETVTADDAFKEALDVLSADPSFSRFVGSTRQLLGDLENGMHLGGSLDGALVDNARFILCSSGDPDSLYAWRTYGTSGAIGCAIGLDPAVPLGVVVDPTHAAGGYPVRGWTEVIYSPETVAQIAEAELITLGNSWNLEMSGEDEQAAASAFNLLITHLEMARSRVRAVAKDPSFADERERRVTMEGIGRVSPMPLTFTPSSMGPRPHVRLATAPTWGSVVPGAHSAPRLPIRAIKLGPDAPEIAEVSAQWMLRANGYYLDGIPVRSGWPDDWEHTVIVARSRHPYRSR</sequence>
<name>A0A1H1UWF4_9MICO</name>
<accession>A0A1H1UWF4</accession>
<evidence type="ECO:0000313" key="1">
    <source>
        <dbReference type="EMBL" id="SDS76904.1"/>
    </source>
</evidence>
<organism evidence="1 2">
    <name type="scientific">Microbacterium paraoxydans</name>
    <dbReference type="NCBI Taxonomy" id="199592"/>
    <lineage>
        <taxon>Bacteria</taxon>
        <taxon>Bacillati</taxon>
        <taxon>Actinomycetota</taxon>
        <taxon>Actinomycetes</taxon>
        <taxon>Micrococcales</taxon>
        <taxon>Microbacteriaceae</taxon>
        <taxon>Microbacterium</taxon>
    </lineage>
</organism>
<reference evidence="1 2" key="1">
    <citation type="submission" date="2016-10" db="EMBL/GenBank/DDBJ databases">
        <authorList>
            <person name="de Groot N.N."/>
        </authorList>
    </citation>
    <scope>NUCLEOTIDE SEQUENCE [LARGE SCALE GENOMIC DNA]</scope>
    <source>
        <strain evidence="1 2">DSM 15019</strain>
    </source>
</reference>
<dbReference type="AlphaFoldDB" id="A0A1H1UWF4"/>